<dbReference type="Pfam" id="PF11951">
    <property type="entry name" value="Fungal_trans_2"/>
    <property type="match status" value="1"/>
</dbReference>
<dbReference type="VEuPathDB" id="FungiDB:I7I51_00899"/>
<protein>
    <submittedName>
        <fullName evidence="1">Uncharacterized protein</fullName>
    </submittedName>
</protein>
<dbReference type="OrthoDB" id="4185954at2759"/>
<sequence>MALHVQCCRVSSLASVDRAITETMHFLTSPSANSNPKVSVFTMILLSQISMRAGYTWTHQLPRILSLLLALPDNVSAAVETDACSQLNLLEILGRLDMDVWIVGRRSEAVHIWATYCSGREGIEKTTGLPRPLLDLIARLSRNEDVADELQELLLGLPPESDDYASNVHRCFILTALLQLHSRVRPMPGVDLLIKNLLDMVRRLHAATDARHQRVLIWPAYVVGCYVREVKD</sequence>
<name>A0A8A1MD22_AJECA</name>
<accession>A0A8A1MD22</accession>
<dbReference type="InterPro" id="IPR021858">
    <property type="entry name" value="Fun_TF"/>
</dbReference>
<dbReference type="AlphaFoldDB" id="A0A8A1MD22"/>
<dbReference type="EMBL" id="CP069114">
    <property type="protein sequence ID" value="QSS63839.1"/>
    <property type="molecule type" value="Genomic_DNA"/>
</dbReference>
<evidence type="ECO:0000313" key="2">
    <source>
        <dbReference type="Proteomes" id="UP000663671"/>
    </source>
</evidence>
<dbReference type="Proteomes" id="UP000663671">
    <property type="component" value="Chromosome 1"/>
</dbReference>
<proteinExistence type="predicted"/>
<feature type="non-terminal residue" evidence="1">
    <location>
        <position position="232"/>
    </location>
</feature>
<reference evidence="1" key="1">
    <citation type="submission" date="2021-01" db="EMBL/GenBank/DDBJ databases">
        <title>Chromosome-level genome assembly of a human fungal pathogen reveals clustering of transcriptionally co-regulated genes.</title>
        <authorList>
            <person name="Voorhies M."/>
            <person name="Cohen S."/>
            <person name="Shea T.P."/>
            <person name="Petrus S."/>
            <person name="Munoz J.F."/>
            <person name="Poplawski S."/>
            <person name="Goldman W.E."/>
            <person name="Michael T."/>
            <person name="Cuomo C.A."/>
            <person name="Sil A."/>
            <person name="Beyhan S."/>
        </authorList>
    </citation>
    <scope>NUCLEOTIDE SEQUENCE</scope>
    <source>
        <strain evidence="1">WU24</strain>
    </source>
</reference>
<evidence type="ECO:0000313" key="1">
    <source>
        <dbReference type="EMBL" id="QSS63839.1"/>
    </source>
</evidence>
<organism evidence="1 2">
    <name type="scientific">Ajellomyces capsulatus</name>
    <name type="common">Darling's disease fungus</name>
    <name type="synonym">Histoplasma capsulatum</name>
    <dbReference type="NCBI Taxonomy" id="5037"/>
    <lineage>
        <taxon>Eukaryota</taxon>
        <taxon>Fungi</taxon>
        <taxon>Dikarya</taxon>
        <taxon>Ascomycota</taxon>
        <taxon>Pezizomycotina</taxon>
        <taxon>Eurotiomycetes</taxon>
        <taxon>Eurotiomycetidae</taxon>
        <taxon>Onygenales</taxon>
        <taxon>Ajellomycetaceae</taxon>
        <taxon>Histoplasma</taxon>
    </lineage>
</organism>
<gene>
    <name evidence="1" type="ORF">I7I51_00899</name>
</gene>